<dbReference type="Gene3D" id="1.20.1250.20">
    <property type="entry name" value="MFS general substrate transporter like domains"/>
    <property type="match status" value="1"/>
</dbReference>
<dbReference type="InterPro" id="IPR020846">
    <property type="entry name" value="MFS_dom"/>
</dbReference>
<feature type="domain" description="Major facilitator superfamily (MFS) profile" evidence="7">
    <location>
        <begin position="1"/>
        <end position="102"/>
    </location>
</feature>
<protein>
    <recommendedName>
        <fullName evidence="7">Major facilitator superfamily (MFS) profile domain-containing protein</fullName>
    </recommendedName>
</protein>
<dbReference type="EMBL" id="BTCM01000001">
    <property type="protein sequence ID" value="GMK54936.1"/>
    <property type="molecule type" value="Genomic_DNA"/>
</dbReference>
<dbReference type="GO" id="GO:0022857">
    <property type="term" value="F:transmembrane transporter activity"/>
    <property type="evidence" value="ECO:0007669"/>
    <property type="project" value="InterPro"/>
</dbReference>
<name>A0AAD3Y9I3_9TREE</name>
<evidence type="ECO:0000256" key="6">
    <source>
        <dbReference type="SAM" id="Phobius"/>
    </source>
</evidence>
<sequence>MDEARTQLRTGLIAMFIYLFTAFYSVGEGPVAFMYSAEVFPNIHREQGMAWAVCVNNFFAALLGLTFPAMERAMTTMGAFCFYAFLNALAFIWIFFWVPETKGLTLEELDQVFSVKTLDFDKYQMKTWLPWFFRRYICRDKDAYLKPLLEKSHQENWDDDRVYAPTEKNLDA</sequence>
<comment type="subcellular location">
    <subcellularLocation>
        <location evidence="1">Membrane</location>
        <topology evidence="1">Multi-pass membrane protein</topology>
    </subcellularLocation>
</comment>
<dbReference type="PANTHER" id="PTHR48020">
    <property type="entry name" value="PROTON MYO-INOSITOL COTRANSPORTER"/>
    <property type="match status" value="1"/>
</dbReference>
<dbReference type="GO" id="GO:0016020">
    <property type="term" value="C:membrane"/>
    <property type="evidence" value="ECO:0007669"/>
    <property type="project" value="UniProtKB-SubCell"/>
</dbReference>
<evidence type="ECO:0000259" key="7">
    <source>
        <dbReference type="PROSITE" id="PS50850"/>
    </source>
</evidence>
<feature type="transmembrane region" description="Helical" evidence="6">
    <location>
        <begin position="12"/>
        <end position="36"/>
    </location>
</feature>
<keyword evidence="9" id="KW-1185">Reference proteome</keyword>
<dbReference type="AlphaFoldDB" id="A0AAD3Y9I3"/>
<accession>A0AAD3Y9I3</accession>
<comment type="caution">
    <text evidence="8">The sequence shown here is derived from an EMBL/GenBank/DDBJ whole genome shotgun (WGS) entry which is preliminary data.</text>
</comment>
<evidence type="ECO:0000256" key="2">
    <source>
        <dbReference type="ARBA" id="ARBA00022448"/>
    </source>
</evidence>
<reference evidence="8" key="2">
    <citation type="submission" date="2023-06" db="EMBL/GenBank/DDBJ databases">
        <authorList>
            <person name="Kobayashi Y."/>
            <person name="Kayamori A."/>
            <person name="Aoki K."/>
            <person name="Shiwa Y."/>
            <person name="Fujita N."/>
            <person name="Sugita T."/>
            <person name="Iwasaki W."/>
            <person name="Tanaka N."/>
            <person name="Takashima M."/>
        </authorList>
    </citation>
    <scope>NUCLEOTIDE SEQUENCE</scope>
    <source>
        <strain evidence="8">HIS016</strain>
    </source>
</reference>
<keyword evidence="5 6" id="KW-0472">Membrane</keyword>
<feature type="transmembrane region" description="Helical" evidence="6">
    <location>
        <begin position="48"/>
        <end position="67"/>
    </location>
</feature>
<evidence type="ECO:0000313" key="9">
    <source>
        <dbReference type="Proteomes" id="UP001222932"/>
    </source>
</evidence>
<evidence type="ECO:0000313" key="8">
    <source>
        <dbReference type="EMBL" id="GMK54936.1"/>
    </source>
</evidence>
<dbReference type="InterPro" id="IPR036259">
    <property type="entry name" value="MFS_trans_sf"/>
</dbReference>
<dbReference type="Pfam" id="PF00083">
    <property type="entry name" value="Sugar_tr"/>
    <property type="match status" value="1"/>
</dbReference>
<dbReference type="InterPro" id="IPR005828">
    <property type="entry name" value="MFS_sugar_transport-like"/>
</dbReference>
<dbReference type="InterPro" id="IPR050814">
    <property type="entry name" value="Myo-inositol_Transporter"/>
</dbReference>
<keyword evidence="3 6" id="KW-0812">Transmembrane</keyword>
<proteinExistence type="predicted"/>
<evidence type="ECO:0000256" key="3">
    <source>
        <dbReference type="ARBA" id="ARBA00022692"/>
    </source>
</evidence>
<gene>
    <name evidence="8" type="ORF">CspeluHIS016_0115220</name>
</gene>
<keyword evidence="4 6" id="KW-1133">Transmembrane helix</keyword>
<reference evidence="8" key="1">
    <citation type="journal article" date="2023" name="BMC Genomics">
        <title>Chromosome-level genome assemblies of Cutaneotrichosporon spp. (Trichosporonales, Basidiomycota) reveal imbalanced evolution between nucleotide sequences and chromosome synteny.</title>
        <authorList>
            <person name="Kobayashi Y."/>
            <person name="Kayamori A."/>
            <person name="Aoki K."/>
            <person name="Shiwa Y."/>
            <person name="Matsutani M."/>
            <person name="Fujita N."/>
            <person name="Sugita T."/>
            <person name="Iwasaki W."/>
            <person name="Tanaka N."/>
            <person name="Takashima M."/>
        </authorList>
    </citation>
    <scope>NUCLEOTIDE SEQUENCE</scope>
    <source>
        <strain evidence="8">HIS016</strain>
    </source>
</reference>
<dbReference type="SUPFAM" id="SSF103473">
    <property type="entry name" value="MFS general substrate transporter"/>
    <property type="match status" value="1"/>
</dbReference>
<dbReference type="PROSITE" id="PS50850">
    <property type="entry name" value="MFS"/>
    <property type="match status" value="1"/>
</dbReference>
<evidence type="ECO:0000256" key="5">
    <source>
        <dbReference type="ARBA" id="ARBA00023136"/>
    </source>
</evidence>
<evidence type="ECO:0000256" key="1">
    <source>
        <dbReference type="ARBA" id="ARBA00004141"/>
    </source>
</evidence>
<organism evidence="8 9">
    <name type="scientific">Cutaneotrichosporon spelunceum</name>
    <dbReference type="NCBI Taxonomy" id="1672016"/>
    <lineage>
        <taxon>Eukaryota</taxon>
        <taxon>Fungi</taxon>
        <taxon>Dikarya</taxon>
        <taxon>Basidiomycota</taxon>
        <taxon>Agaricomycotina</taxon>
        <taxon>Tremellomycetes</taxon>
        <taxon>Trichosporonales</taxon>
        <taxon>Trichosporonaceae</taxon>
        <taxon>Cutaneotrichosporon</taxon>
    </lineage>
</organism>
<evidence type="ECO:0000256" key="4">
    <source>
        <dbReference type="ARBA" id="ARBA00022989"/>
    </source>
</evidence>
<dbReference type="PANTHER" id="PTHR48020:SF13">
    <property type="entry name" value="MAJOR FACILITATOR SUPERFAMILY (MFS) PROFILE DOMAIN-CONTAINING PROTEIN"/>
    <property type="match status" value="1"/>
</dbReference>
<keyword evidence="2" id="KW-0813">Transport</keyword>
<feature type="transmembrane region" description="Helical" evidence="6">
    <location>
        <begin position="79"/>
        <end position="98"/>
    </location>
</feature>
<dbReference type="Proteomes" id="UP001222932">
    <property type="component" value="Unassembled WGS sequence"/>
</dbReference>